<dbReference type="AlphaFoldDB" id="E0S3L9"/>
<geneLocation type="plasmid" evidence="2 3">
    <name>pCY360</name>
</geneLocation>
<proteinExistence type="predicted"/>
<reference evidence="2 3" key="1">
    <citation type="journal article" date="2010" name="PLoS ONE">
        <title>The glycobiome of the rumen bacterium Butyrivibrio proteoclasticus B316(T) highlights adaptation to a polysaccharide-rich environment.</title>
        <authorList>
            <person name="Kelly W.J."/>
            <person name="Leahy S.C."/>
            <person name="Altermann E."/>
            <person name="Yeoman C.J."/>
            <person name="Dunne J.C."/>
            <person name="Kong Z."/>
            <person name="Pacheco D.M."/>
            <person name="Li D."/>
            <person name="Noel S.J."/>
            <person name="Moon C.D."/>
            <person name="Cookson A.L."/>
            <person name="Attwood G.T."/>
        </authorList>
    </citation>
    <scope>NUCLEOTIDE SEQUENCE [LARGE SCALE GENOMIC DNA]</scope>
    <source>
        <strain evidence="3">ATCC 51982 / DSM 14932 / B316</strain>
        <plasmid evidence="3">Plasmid pCY360</plasmid>
    </source>
</reference>
<dbReference type="Proteomes" id="UP000001299">
    <property type="component" value="Plasmid pCY360"/>
</dbReference>
<evidence type="ECO:0000313" key="3">
    <source>
        <dbReference type="Proteomes" id="UP000001299"/>
    </source>
</evidence>
<organism evidence="2 3">
    <name type="scientific">Butyrivibrio proteoclasticus (strain ATCC 51982 / DSM 14932 / B316)</name>
    <name type="common">Clostridium proteoclasticum</name>
    <dbReference type="NCBI Taxonomy" id="515622"/>
    <lineage>
        <taxon>Bacteria</taxon>
        <taxon>Bacillati</taxon>
        <taxon>Bacillota</taxon>
        <taxon>Clostridia</taxon>
        <taxon>Lachnospirales</taxon>
        <taxon>Lachnospiraceae</taxon>
        <taxon>Butyrivibrio</taxon>
    </lineage>
</organism>
<gene>
    <name evidence="2" type="ordered locus">bpr_II061</name>
</gene>
<keyword evidence="2" id="KW-0614">Plasmid</keyword>
<sequence length="135" mass="15478">MYTAYHGTDYYGDIKKFRKSKSGALGSGLIYFSIDKKNAEYYATKERGEGDVYEVELNVSNPYILPYNGEPVDFILSPAKAARRKAENGNYCYWLKASDYNKFIKEGYDSVMYRDEIAVFSADVVKIIGKEHVKF</sequence>
<evidence type="ECO:0000259" key="1">
    <source>
        <dbReference type="Pfam" id="PF18760"/>
    </source>
</evidence>
<evidence type="ECO:0000313" key="2">
    <source>
        <dbReference type="EMBL" id="ADL36001.1"/>
    </source>
</evidence>
<dbReference type="KEGG" id="bpb:bpr_II061"/>
<accession>E0S3L9</accession>
<dbReference type="HOGENOM" id="CLU_1881872_0_0_9"/>
<feature type="domain" description="ART-PolyVal-like" evidence="1">
    <location>
        <begin position="5"/>
        <end position="132"/>
    </location>
</feature>
<dbReference type="InterPro" id="IPR049522">
    <property type="entry name" value="ART-PolyVal_dom"/>
</dbReference>
<dbReference type="RefSeq" id="WP_013282651.1">
    <property type="nucleotide sequence ID" value="NC_014389.1"/>
</dbReference>
<dbReference type="EMBL" id="CP001812">
    <property type="protein sequence ID" value="ADL36001.1"/>
    <property type="molecule type" value="Genomic_DNA"/>
</dbReference>
<dbReference type="Pfam" id="PF18760">
    <property type="entry name" value="ART-PolyVal"/>
    <property type="match status" value="1"/>
</dbReference>
<keyword evidence="3" id="KW-1185">Reference proteome</keyword>
<name>E0S3L9_BUTPB</name>
<protein>
    <recommendedName>
        <fullName evidence="1">ART-PolyVal-like domain-containing protein</fullName>
    </recommendedName>
</protein>